<reference evidence="1" key="1">
    <citation type="submission" date="2019-09" db="EMBL/GenBank/DDBJ databases">
        <authorList>
            <person name="Chandra G."/>
            <person name="Truman W A."/>
        </authorList>
    </citation>
    <scope>NUCLEOTIDE SEQUENCE</scope>
    <source>
        <strain evidence="1">PS683</strain>
    </source>
</reference>
<dbReference type="AlphaFoldDB" id="A0A5E6MZ75"/>
<evidence type="ECO:0000313" key="1">
    <source>
        <dbReference type="EMBL" id="VVM16530.1"/>
    </source>
</evidence>
<protein>
    <recommendedName>
        <fullName evidence="2">Virion morphogenesis protein</fullName>
    </recommendedName>
</protein>
<evidence type="ECO:0008006" key="2">
    <source>
        <dbReference type="Google" id="ProtNLM"/>
    </source>
</evidence>
<proteinExistence type="predicted"/>
<name>A0A5E6MZ75_PSEFL</name>
<accession>A0A5E6MZ75</accession>
<organism evidence="1">
    <name type="scientific">Pseudomonas fluorescens</name>
    <dbReference type="NCBI Taxonomy" id="294"/>
    <lineage>
        <taxon>Bacteria</taxon>
        <taxon>Pseudomonadati</taxon>
        <taxon>Pseudomonadota</taxon>
        <taxon>Gammaproteobacteria</taxon>
        <taxon>Pseudomonadales</taxon>
        <taxon>Pseudomonadaceae</taxon>
        <taxon>Pseudomonas</taxon>
    </lineage>
</organism>
<dbReference type="EMBL" id="LR700651">
    <property type="protein sequence ID" value="VVM16530.1"/>
    <property type="molecule type" value="Genomic_DNA"/>
</dbReference>
<sequence>MARCAAVARSTFELDVRGHLGVREQLALLSLPPQLRRRLLNNVTKRVRTMSRKRIREQRNLDGSAFEARKGDGKGKKKMEAGLGKLLQVTNVSPDSATLGWRNGLTAWVAAQQHHGVSERRTAAQMRRWNKVPEGLAATDKQAKRLRRLDFKVRQKGKKSLTRPSVAWIQEHVNYAKAGLLIRILSDEKAEGNGAQSWEIALPKRQFLGVSTDRDTSLLVNQVLAQILNSPK</sequence>
<gene>
    <name evidence="1" type="ORF">PS683_04869</name>
</gene>